<dbReference type="InterPro" id="IPR015943">
    <property type="entry name" value="WD40/YVTN_repeat-like_dom_sf"/>
</dbReference>
<dbReference type="InterPro" id="IPR024977">
    <property type="entry name" value="Apc4-like_WD40_dom"/>
</dbReference>
<reference evidence="7" key="2">
    <citation type="submission" date="2012-11" db="EMBL/GenBank/DDBJ databases">
        <authorList>
            <person name="Kuo A."/>
            <person name="Curtis B.A."/>
            <person name="Tanifuji G."/>
            <person name="Burki F."/>
            <person name="Gruber A."/>
            <person name="Irimia M."/>
            <person name="Maruyama S."/>
            <person name="Arias M.C."/>
            <person name="Ball S.G."/>
            <person name="Gile G.H."/>
            <person name="Hirakawa Y."/>
            <person name="Hopkins J.F."/>
            <person name="Rensing S.A."/>
            <person name="Schmutz J."/>
            <person name="Symeonidi A."/>
            <person name="Elias M."/>
            <person name="Eveleigh R.J."/>
            <person name="Herman E.K."/>
            <person name="Klute M.J."/>
            <person name="Nakayama T."/>
            <person name="Obornik M."/>
            <person name="Reyes-Prieto A."/>
            <person name="Armbrust E.V."/>
            <person name="Aves S.J."/>
            <person name="Beiko R.G."/>
            <person name="Coutinho P."/>
            <person name="Dacks J.B."/>
            <person name="Durnford D.G."/>
            <person name="Fast N.M."/>
            <person name="Green B.R."/>
            <person name="Grisdale C."/>
            <person name="Hempe F."/>
            <person name="Henrissat B."/>
            <person name="Hoppner M.P."/>
            <person name="Ishida K.-I."/>
            <person name="Kim E."/>
            <person name="Koreny L."/>
            <person name="Kroth P.G."/>
            <person name="Liu Y."/>
            <person name="Malik S.-B."/>
            <person name="Maier U.G."/>
            <person name="McRose D."/>
            <person name="Mock T."/>
            <person name="Neilson J.A."/>
            <person name="Onodera N.T."/>
            <person name="Poole A.M."/>
            <person name="Pritham E.J."/>
            <person name="Richards T.A."/>
            <person name="Rocap G."/>
            <person name="Roy S.W."/>
            <person name="Sarai C."/>
            <person name="Schaack S."/>
            <person name="Shirato S."/>
            <person name="Slamovits C.H."/>
            <person name="Spencer D.F."/>
            <person name="Suzuki S."/>
            <person name="Worden A.Z."/>
            <person name="Zauner S."/>
            <person name="Barry K."/>
            <person name="Bell C."/>
            <person name="Bharti A.K."/>
            <person name="Crow J.A."/>
            <person name="Grimwood J."/>
            <person name="Kramer R."/>
            <person name="Lindquist E."/>
            <person name="Lucas S."/>
            <person name="Salamov A."/>
            <person name="McFadden G.I."/>
            <person name="Lane C.E."/>
            <person name="Keeling P.J."/>
            <person name="Gray M.W."/>
            <person name="Grigoriev I.V."/>
            <person name="Archibald J.M."/>
        </authorList>
    </citation>
    <scope>NUCLEOTIDE SEQUENCE</scope>
    <source>
        <strain evidence="7">CCMP2712</strain>
    </source>
</reference>
<evidence type="ECO:0000259" key="4">
    <source>
        <dbReference type="Pfam" id="PF12894"/>
    </source>
</evidence>
<feature type="domain" description="Anaphase-promoting complex subunit 4-like WD40" evidence="4">
    <location>
        <begin position="270"/>
        <end position="355"/>
    </location>
</feature>
<dbReference type="PANTHER" id="PTHR19848:SF8">
    <property type="entry name" value="F-BOX AND WD REPEAT DOMAIN CONTAINING 7"/>
    <property type="match status" value="1"/>
</dbReference>
<proteinExistence type="predicted"/>
<keyword evidence="2" id="KW-0677">Repeat</keyword>
<gene>
    <name evidence="5" type="ORF">GUITHDRAFT_60710</name>
</gene>
<dbReference type="GeneID" id="17311583"/>
<dbReference type="PRINTS" id="PR00320">
    <property type="entry name" value="GPROTEINBRPT"/>
</dbReference>
<evidence type="ECO:0000313" key="5">
    <source>
        <dbReference type="EMBL" id="EKX54982.1"/>
    </source>
</evidence>
<dbReference type="InterPro" id="IPR019775">
    <property type="entry name" value="WD40_repeat_CS"/>
</dbReference>
<dbReference type="eggNOG" id="KOG0272">
    <property type="taxonomic scope" value="Eukaryota"/>
</dbReference>
<dbReference type="PROSITE" id="PS50082">
    <property type="entry name" value="WD_REPEATS_2"/>
    <property type="match status" value="8"/>
</dbReference>
<dbReference type="AlphaFoldDB" id="L1K319"/>
<feature type="repeat" description="WD" evidence="3">
    <location>
        <begin position="126"/>
        <end position="167"/>
    </location>
</feature>
<evidence type="ECO:0000313" key="7">
    <source>
        <dbReference type="Proteomes" id="UP000011087"/>
    </source>
</evidence>
<dbReference type="InterPro" id="IPR036322">
    <property type="entry name" value="WD40_repeat_dom_sf"/>
</dbReference>
<dbReference type="Proteomes" id="UP000011087">
    <property type="component" value="Unassembled WGS sequence"/>
</dbReference>
<name>L1K319_GUITC</name>
<dbReference type="PANTHER" id="PTHR19848">
    <property type="entry name" value="WD40 REPEAT PROTEIN"/>
    <property type="match status" value="1"/>
</dbReference>
<keyword evidence="1 3" id="KW-0853">WD repeat</keyword>
<feature type="non-terminal residue" evidence="5">
    <location>
        <position position="1"/>
    </location>
</feature>
<dbReference type="EnsemblProtists" id="EKX54982">
    <property type="protein sequence ID" value="EKX54982"/>
    <property type="gene ID" value="GUITHDRAFT_60710"/>
</dbReference>
<feature type="repeat" description="WD" evidence="3">
    <location>
        <begin position="271"/>
        <end position="300"/>
    </location>
</feature>
<dbReference type="Gene3D" id="2.130.10.10">
    <property type="entry name" value="YVTN repeat-like/Quinoprotein amine dehydrogenase"/>
    <property type="match status" value="3"/>
</dbReference>
<dbReference type="STRING" id="905079.L1K319"/>
<feature type="repeat" description="WD" evidence="3">
    <location>
        <begin position="351"/>
        <end position="380"/>
    </location>
</feature>
<accession>L1K319</accession>
<dbReference type="Pfam" id="PF12894">
    <property type="entry name" value="ANAPC4_WD40"/>
    <property type="match status" value="1"/>
</dbReference>
<dbReference type="InterPro" id="IPR001680">
    <property type="entry name" value="WD40_rpt"/>
</dbReference>
<evidence type="ECO:0000313" key="6">
    <source>
        <dbReference type="EnsemblProtists" id="EKX54982"/>
    </source>
</evidence>
<dbReference type="Pfam" id="PF00400">
    <property type="entry name" value="WD40"/>
    <property type="match status" value="4"/>
</dbReference>
<dbReference type="PaxDb" id="55529-EKX54982"/>
<feature type="repeat" description="WD" evidence="3">
    <location>
        <begin position="1"/>
        <end position="42"/>
    </location>
</feature>
<feature type="repeat" description="WD" evidence="3">
    <location>
        <begin position="302"/>
        <end position="343"/>
    </location>
</feature>
<dbReference type="InterPro" id="IPR020472">
    <property type="entry name" value="WD40_PAC1"/>
</dbReference>
<sequence>LQWHKEPIVSMCLSADGSRLATSCMQKQICLWSVGDGVLVHAFQHNRSRISVMCFSDPPHQLAVGDADGGVRILSIRGQTKVNTFEGHNSAVITIRVNLQLDMLASGSRDETCRLWSISKNTLIGVIRHFVPISHVDLDDSAEVVLTVCKNGFLRVWDLNTLNQLNHVKLFFIHPAHFRQITTISFSPRERTFLTASVDKCVRLWSLRVVMKFVLAGHTEAVSHASFSPDGKLIASCSWDGSAILWDAINGSQRFLLRPVGLPRAFLCTCWAEDGSLMAAGTEDASIYVWRSKDSRELMSKMEGHSDEVTSLSLDLESHKLLSSSKDGSITLWDTHSGDAVFSLPCCLSQVTALSLLDNDDLVVSGGDDCLLKIWSIRGK</sequence>
<reference evidence="6" key="3">
    <citation type="submission" date="2015-06" db="UniProtKB">
        <authorList>
            <consortium name="EnsemblProtists"/>
        </authorList>
    </citation>
    <scope>IDENTIFICATION</scope>
</reference>
<feature type="repeat" description="WD" evidence="3">
    <location>
        <begin position="85"/>
        <end position="126"/>
    </location>
</feature>
<dbReference type="PROSITE" id="PS00678">
    <property type="entry name" value="WD_REPEATS_1"/>
    <property type="match status" value="2"/>
</dbReference>
<dbReference type="EMBL" id="JH992966">
    <property type="protein sequence ID" value="EKX54982.1"/>
    <property type="molecule type" value="Genomic_DNA"/>
</dbReference>
<keyword evidence="7" id="KW-1185">Reference proteome</keyword>
<dbReference type="PROSITE" id="PS50294">
    <property type="entry name" value="WD_REPEATS_REGION"/>
    <property type="match status" value="5"/>
</dbReference>
<dbReference type="HOGENOM" id="CLU_000288_57_1_1"/>
<reference evidence="5 7" key="1">
    <citation type="journal article" date="2012" name="Nature">
        <title>Algal genomes reveal evolutionary mosaicism and the fate of nucleomorphs.</title>
        <authorList>
            <consortium name="DOE Joint Genome Institute"/>
            <person name="Curtis B.A."/>
            <person name="Tanifuji G."/>
            <person name="Burki F."/>
            <person name="Gruber A."/>
            <person name="Irimia M."/>
            <person name="Maruyama S."/>
            <person name="Arias M.C."/>
            <person name="Ball S.G."/>
            <person name="Gile G.H."/>
            <person name="Hirakawa Y."/>
            <person name="Hopkins J.F."/>
            <person name="Kuo A."/>
            <person name="Rensing S.A."/>
            <person name="Schmutz J."/>
            <person name="Symeonidi A."/>
            <person name="Elias M."/>
            <person name="Eveleigh R.J."/>
            <person name="Herman E.K."/>
            <person name="Klute M.J."/>
            <person name="Nakayama T."/>
            <person name="Obornik M."/>
            <person name="Reyes-Prieto A."/>
            <person name="Armbrust E.V."/>
            <person name="Aves S.J."/>
            <person name="Beiko R.G."/>
            <person name="Coutinho P."/>
            <person name="Dacks J.B."/>
            <person name="Durnford D.G."/>
            <person name="Fast N.M."/>
            <person name="Green B.R."/>
            <person name="Grisdale C.J."/>
            <person name="Hempel F."/>
            <person name="Henrissat B."/>
            <person name="Hoppner M.P."/>
            <person name="Ishida K."/>
            <person name="Kim E."/>
            <person name="Koreny L."/>
            <person name="Kroth P.G."/>
            <person name="Liu Y."/>
            <person name="Malik S.B."/>
            <person name="Maier U.G."/>
            <person name="McRose D."/>
            <person name="Mock T."/>
            <person name="Neilson J.A."/>
            <person name="Onodera N.T."/>
            <person name="Poole A.M."/>
            <person name="Pritham E.J."/>
            <person name="Richards T.A."/>
            <person name="Rocap G."/>
            <person name="Roy S.W."/>
            <person name="Sarai C."/>
            <person name="Schaack S."/>
            <person name="Shirato S."/>
            <person name="Slamovits C.H."/>
            <person name="Spencer D.F."/>
            <person name="Suzuki S."/>
            <person name="Worden A.Z."/>
            <person name="Zauner S."/>
            <person name="Barry K."/>
            <person name="Bell C."/>
            <person name="Bharti A.K."/>
            <person name="Crow J.A."/>
            <person name="Grimwood J."/>
            <person name="Kramer R."/>
            <person name="Lindquist E."/>
            <person name="Lucas S."/>
            <person name="Salamov A."/>
            <person name="McFadden G.I."/>
            <person name="Lane C.E."/>
            <person name="Keeling P.J."/>
            <person name="Gray M.W."/>
            <person name="Grigoriev I.V."/>
            <person name="Archibald J.M."/>
        </authorList>
    </citation>
    <scope>NUCLEOTIDE SEQUENCE</scope>
    <source>
        <strain evidence="5 7">CCMP2712</strain>
    </source>
</reference>
<dbReference type="SMART" id="SM00320">
    <property type="entry name" value="WD40"/>
    <property type="match status" value="9"/>
</dbReference>
<evidence type="ECO:0000256" key="2">
    <source>
        <dbReference type="ARBA" id="ARBA00022737"/>
    </source>
</evidence>
<evidence type="ECO:0000256" key="1">
    <source>
        <dbReference type="ARBA" id="ARBA00022574"/>
    </source>
</evidence>
<dbReference type="OMA" id="CHTAPIN"/>
<feature type="repeat" description="WD" evidence="3">
    <location>
        <begin position="215"/>
        <end position="247"/>
    </location>
</feature>
<evidence type="ECO:0000256" key="3">
    <source>
        <dbReference type="PROSITE-ProRule" id="PRU00221"/>
    </source>
</evidence>
<dbReference type="KEGG" id="gtt:GUITHDRAFT_60710"/>
<feature type="repeat" description="WD" evidence="3">
    <location>
        <begin position="174"/>
        <end position="208"/>
    </location>
</feature>
<dbReference type="SUPFAM" id="SSF50978">
    <property type="entry name" value="WD40 repeat-like"/>
    <property type="match status" value="2"/>
</dbReference>
<feature type="non-terminal residue" evidence="5">
    <location>
        <position position="380"/>
    </location>
</feature>
<dbReference type="CDD" id="cd00200">
    <property type="entry name" value="WD40"/>
    <property type="match status" value="1"/>
</dbReference>
<organism evidence="5">
    <name type="scientific">Guillardia theta (strain CCMP2712)</name>
    <name type="common">Cryptophyte</name>
    <dbReference type="NCBI Taxonomy" id="905079"/>
    <lineage>
        <taxon>Eukaryota</taxon>
        <taxon>Cryptophyceae</taxon>
        <taxon>Pyrenomonadales</taxon>
        <taxon>Geminigeraceae</taxon>
        <taxon>Guillardia</taxon>
    </lineage>
</organism>
<protein>
    <recommendedName>
        <fullName evidence="4">Anaphase-promoting complex subunit 4-like WD40 domain-containing protein</fullName>
    </recommendedName>
</protein>
<dbReference type="OrthoDB" id="10064100at2759"/>
<dbReference type="RefSeq" id="XP_005841962.1">
    <property type="nucleotide sequence ID" value="XM_005841905.1"/>
</dbReference>